<accession>A0ACB8B154</accession>
<organism evidence="1 2">
    <name type="scientific">Leucogyrophana mollusca</name>
    <dbReference type="NCBI Taxonomy" id="85980"/>
    <lineage>
        <taxon>Eukaryota</taxon>
        <taxon>Fungi</taxon>
        <taxon>Dikarya</taxon>
        <taxon>Basidiomycota</taxon>
        <taxon>Agaricomycotina</taxon>
        <taxon>Agaricomycetes</taxon>
        <taxon>Agaricomycetidae</taxon>
        <taxon>Boletales</taxon>
        <taxon>Boletales incertae sedis</taxon>
        <taxon>Leucogyrophana</taxon>
    </lineage>
</organism>
<dbReference type="Proteomes" id="UP000790709">
    <property type="component" value="Unassembled WGS sequence"/>
</dbReference>
<comment type="caution">
    <text evidence="1">The sequence shown here is derived from an EMBL/GenBank/DDBJ whole genome shotgun (WGS) entry which is preliminary data.</text>
</comment>
<reference evidence="1" key="1">
    <citation type="journal article" date="2021" name="New Phytol.">
        <title>Evolutionary innovations through gain and loss of genes in the ectomycorrhizal Boletales.</title>
        <authorList>
            <person name="Wu G."/>
            <person name="Miyauchi S."/>
            <person name="Morin E."/>
            <person name="Kuo A."/>
            <person name="Drula E."/>
            <person name="Varga T."/>
            <person name="Kohler A."/>
            <person name="Feng B."/>
            <person name="Cao Y."/>
            <person name="Lipzen A."/>
            <person name="Daum C."/>
            <person name="Hundley H."/>
            <person name="Pangilinan J."/>
            <person name="Johnson J."/>
            <person name="Barry K."/>
            <person name="LaButti K."/>
            <person name="Ng V."/>
            <person name="Ahrendt S."/>
            <person name="Min B."/>
            <person name="Choi I.G."/>
            <person name="Park H."/>
            <person name="Plett J.M."/>
            <person name="Magnuson J."/>
            <person name="Spatafora J.W."/>
            <person name="Nagy L.G."/>
            <person name="Henrissat B."/>
            <person name="Grigoriev I.V."/>
            <person name="Yang Z.L."/>
            <person name="Xu J."/>
            <person name="Martin F.M."/>
        </authorList>
    </citation>
    <scope>NUCLEOTIDE SEQUENCE</scope>
    <source>
        <strain evidence="1">KUC20120723A-06</strain>
    </source>
</reference>
<name>A0ACB8B154_9AGAM</name>
<dbReference type="EMBL" id="MU266663">
    <property type="protein sequence ID" value="KAH7919405.1"/>
    <property type="molecule type" value="Genomic_DNA"/>
</dbReference>
<proteinExistence type="predicted"/>
<keyword evidence="2" id="KW-1185">Reference proteome</keyword>
<gene>
    <name evidence="1" type="ORF">BV22DRAFT_862439</name>
</gene>
<evidence type="ECO:0000313" key="1">
    <source>
        <dbReference type="EMBL" id="KAH7919405.1"/>
    </source>
</evidence>
<protein>
    <submittedName>
        <fullName evidence="1">Uncharacterized protein</fullName>
    </submittedName>
</protein>
<sequence length="235" mass="23673">MPLFKKNKNTASNEQMQPAQQGVSDFDRNQNYQGQGGPANQGSQNFQGHSQGHNQDPLNYSSSTGGATGAGGGNPNIPPPGHVNHQDGGGGSHAFTGRVEHAVGSMIGSNALKAKGMQKQQEANSISLQGEELAAAENLEREALMRRERAVAHGAHPVNKHLGGNPATGGGLQDTQGGLGGQQQGGGFVGQQQGMGQGQGGGYTQQGGATGAGYGAQAGPGYDRQAGAGRGAGIL</sequence>
<evidence type="ECO:0000313" key="2">
    <source>
        <dbReference type="Proteomes" id="UP000790709"/>
    </source>
</evidence>